<dbReference type="Proteomes" id="UP001179842">
    <property type="component" value="Chromosome"/>
</dbReference>
<dbReference type="NCBIfam" id="NF045960">
    <property type="entry name" value="MHO_1580_fam"/>
    <property type="match status" value="1"/>
</dbReference>
<gene>
    <name evidence="1" type="ORF">QEG99_02885</name>
</gene>
<name>A0ABY8LT16_9BACT</name>
<proteinExistence type="predicted"/>
<dbReference type="EMBL" id="CP122979">
    <property type="protein sequence ID" value="WGI36394.1"/>
    <property type="molecule type" value="Genomic_DNA"/>
</dbReference>
<organism evidence="1 2">
    <name type="scientific">Mesomycoplasma lagogenitalium</name>
    <dbReference type="NCBI Taxonomy" id="171286"/>
    <lineage>
        <taxon>Bacteria</taxon>
        <taxon>Bacillati</taxon>
        <taxon>Mycoplasmatota</taxon>
        <taxon>Mycoplasmoidales</taxon>
        <taxon>Metamycoplasmataceae</taxon>
        <taxon>Mesomycoplasma</taxon>
    </lineage>
</organism>
<protein>
    <submittedName>
        <fullName evidence="1">Uncharacterized protein</fullName>
    </submittedName>
</protein>
<evidence type="ECO:0000313" key="2">
    <source>
        <dbReference type="Proteomes" id="UP001179842"/>
    </source>
</evidence>
<accession>A0ABY8LT16</accession>
<dbReference type="RefSeq" id="WP_280101695.1">
    <property type="nucleotide sequence ID" value="NZ_CP122979.1"/>
</dbReference>
<sequence>MDNQVIINNDDLQVSEVINIIKNKNIGQFANANEVQFIEIKRNIKNNTMFIKVVYFSKTTKNIVMKLQINNTPIEFFETKTINNESYETFYFYSKKFEKFPFSAIENMAIISSELDKNEHLILSQIKIEKNKYFEKDFFVDTKLKFKTVKAFRVSTYANKINEVFQNEYDALFYNNLTFYSQKLVPGKHNESLFKITAFNDIYDEEIVERDINILAKSVSNLPIFNNEKLKIAFVKNNEKEFIDKKPVIGEIKIIDETYYDFDKKQTVKGVSDKSKRGYIIPYNFSGIISPKINLDINQDYKDINLIYKQKIDTKFLDKDNGIVKFYIAVYPQAELSEMEHFLIANKNFKYVINDSLSLDGLKQLYKKEEDY</sequence>
<keyword evidence="2" id="KW-1185">Reference proteome</keyword>
<reference evidence="1" key="1">
    <citation type="submission" date="2023-04" db="EMBL/GenBank/DDBJ databases">
        <title>Completed genome of Mycoplasma lagogenitalium type strain 12MS.</title>
        <authorList>
            <person name="Spergser J."/>
        </authorList>
    </citation>
    <scope>NUCLEOTIDE SEQUENCE</scope>
    <source>
        <strain evidence="1">12MS</strain>
    </source>
</reference>
<evidence type="ECO:0000313" key="1">
    <source>
        <dbReference type="EMBL" id="WGI36394.1"/>
    </source>
</evidence>